<comment type="caution">
    <text evidence="1">The sequence shown here is derived from an EMBL/GenBank/DDBJ whole genome shotgun (WGS) entry which is preliminary data.</text>
</comment>
<evidence type="ECO:0000313" key="1">
    <source>
        <dbReference type="EMBL" id="HHR96997.1"/>
    </source>
</evidence>
<dbReference type="EMBL" id="DRUB01000186">
    <property type="protein sequence ID" value="HHR96997.1"/>
    <property type="molecule type" value="Genomic_DNA"/>
</dbReference>
<sequence>MEELEEFKKLLAKLSWIKKPKFLRIALNPLIPKPWTPYQFIPPSSILRLSHNINSYYKLAKESIFTSIESFNYKWAFAQAVIAQGDERISKLVVEWSRYGLGLKGFYKALKSVDNEAIDFIYNGWKDPPWYKTIDIGLPQNYFKMRYDYLSS</sequence>
<gene>
    <name evidence="1" type="ORF">ENL47_09450</name>
</gene>
<proteinExistence type="predicted"/>
<organism evidence="1">
    <name type="scientific">Ignisphaera aggregans</name>
    <dbReference type="NCBI Taxonomy" id="334771"/>
    <lineage>
        <taxon>Archaea</taxon>
        <taxon>Thermoproteota</taxon>
        <taxon>Thermoprotei</taxon>
        <taxon>Desulfurococcales</taxon>
        <taxon>Desulfurococcaceae</taxon>
        <taxon>Ignisphaera</taxon>
    </lineage>
</organism>
<dbReference type="AlphaFoldDB" id="A0A7C5Z0U1"/>
<name>A0A7C5Z0U1_9CREN</name>
<protein>
    <submittedName>
        <fullName evidence="1">Uncharacterized protein</fullName>
    </submittedName>
</protein>
<accession>A0A7C5Z0U1</accession>
<reference evidence="1" key="1">
    <citation type="journal article" date="2020" name="mSystems">
        <title>Genome- and Community-Level Interaction Insights into Carbon Utilization and Element Cycling Functions of Hydrothermarchaeota in Hydrothermal Sediment.</title>
        <authorList>
            <person name="Zhou Z."/>
            <person name="Liu Y."/>
            <person name="Xu W."/>
            <person name="Pan J."/>
            <person name="Luo Z.H."/>
            <person name="Li M."/>
        </authorList>
    </citation>
    <scope>NUCLEOTIDE SEQUENCE [LARGE SCALE GENOMIC DNA]</scope>
    <source>
        <strain evidence="1">SpSt-1</strain>
    </source>
</reference>